<dbReference type="EMBL" id="CP001874">
    <property type="protein sequence ID" value="ADG88445.1"/>
    <property type="molecule type" value="Genomic_DNA"/>
</dbReference>
<gene>
    <name evidence="1" type="ordered locus">Tbis_1732</name>
</gene>
<accession>D6YB85</accession>
<dbReference type="HOGENOM" id="CLU_083872_0_0_11"/>
<dbReference type="RefSeq" id="WP_013131978.1">
    <property type="nucleotide sequence ID" value="NC_014165.1"/>
</dbReference>
<sequence length="251" mass="27416">MCPDNATAVGGAARARDELEILLERVRAPLREVFGRLEVVASEVIALRRAALAERGVFTVADLARIKPTVIEQATAQPAADGFGFLVAAGVLPDRDRHIEWWQRTGTGFAPLRLNLDPSSVDVYEYFEMEWFVAGRDHGRRAVFGPYVDYFGADRYVFTVTYPAIDETFLGVAGADLQVSRFEPLLLNALRGATHDAVLIGSEGRVIAANTSRWLVGSRLRKVPRTAEGEFIAVGEVGLDSDWVLALAADA</sequence>
<dbReference type="KEGG" id="tbi:Tbis_1732"/>
<organism evidence="1 2">
    <name type="scientific">Thermobispora bispora (strain ATCC 19993 / DSM 43833 / CBS 139.67 / JCM 10125 / KCTC 9307 / NBRC 14880 / R51)</name>
    <dbReference type="NCBI Taxonomy" id="469371"/>
    <lineage>
        <taxon>Bacteria</taxon>
        <taxon>Bacillati</taxon>
        <taxon>Actinomycetota</taxon>
        <taxon>Actinomycetes</taxon>
        <taxon>Streptosporangiales</taxon>
        <taxon>Streptosporangiaceae</taxon>
        <taxon>Thermobispora</taxon>
    </lineage>
</organism>
<dbReference type="Gene3D" id="3.30.450.20">
    <property type="entry name" value="PAS domain"/>
    <property type="match status" value="1"/>
</dbReference>
<evidence type="ECO:0000313" key="1">
    <source>
        <dbReference type="EMBL" id="ADG88445.1"/>
    </source>
</evidence>
<dbReference type="eggNOG" id="COG2186">
    <property type="taxonomic scope" value="Bacteria"/>
</dbReference>
<keyword evidence="2" id="KW-1185">Reference proteome</keyword>
<dbReference type="STRING" id="469371.Tbis_1732"/>
<name>D6YB85_THEBD</name>
<reference evidence="1 2" key="1">
    <citation type="submission" date="2010-01" db="EMBL/GenBank/DDBJ databases">
        <title>The complete genome of Thermobispora bispora DSM 43833.</title>
        <authorList>
            <consortium name="US DOE Joint Genome Institute (JGI-PGF)"/>
            <person name="Lucas S."/>
            <person name="Copeland A."/>
            <person name="Lapidus A."/>
            <person name="Glavina del Rio T."/>
            <person name="Dalin E."/>
            <person name="Tice H."/>
            <person name="Bruce D."/>
            <person name="Goodwin L."/>
            <person name="Pitluck S."/>
            <person name="Kyrpides N."/>
            <person name="Mavromatis K."/>
            <person name="Ivanova N."/>
            <person name="Mikhailova N."/>
            <person name="Chertkov O."/>
            <person name="Brettin T."/>
            <person name="Detter J.C."/>
            <person name="Han C."/>
            <person name="Larimer F."/>
            <person name="Land M."/>
            <person name="Hauser L."/>
            <person name="Markowitz V."/>
            <person name="Cheng J.-F."/>
            <person name="Hugenholtz P."/>
            <person name="Woyke T."/>
            <person name="Wu D."/>
            <person name="Jando M."/>
            <person name="Schneider S."/>
            <person name="Klenk H.-P."/>
            <person name="Eisen J.A."/>
        </authorList>
    </citation>
    <scope>NUCLEOTIDE SEQUENCE [LARGE SCALE GENOMIC DNA]</scope>
    <source>
        <strain evidence="2">ATCC 19993 / DSM 43833 / CBS 139.67 / JCM 10125 / KCTC 9307 / NBRC 14880 / R51</strain>
    </source>
</reference>
<dbReference type="Proteomes" id="UP000006640">
    <property type="component" value="Chromosome"/>
</dbReference>
<proteinExistence type="predicted"/>
<evidence type="ECO:0000313" key="2">
    <source>
        <dbReference type="Proteomes" id="UP000006640"/>
    </source>
</evidence>
<protein>
    <submittedName>
        <fullName evidence="1">Uncharacterized protein</fullName>
    </submittedName>
</protein>
<dbReference type="CDD" id="cd12913">
    <property type="entry name" value="PDC1_MCP_like"/>
    <property type="match status" value="1"/>
</dbReference>
<dbReference type="OrthoDB" id="8687362at2"/>
<dbReference type="AlphaFoldDB" id="D6YB85"/>